<evidence type="ECO:0000259" key="2">
    <source>
        <dbReference type="Pfam" id="PF13649"/>
    </source>
</evidence>
<organism evidence="3 4">
    <name type="scientific">Thermoclostridium caenicola</name>
    <dbReference type="NCBI Taxonomy" id="659425"/>
    <lineage>
        <taxon>Bacteria</taxon>
        <taxon>Bacillati</taxon>
        <taxon>Bacillota</taxon>
        <taxon>Clostridia</taxon>
        <taxon>Eubacteriales</taxon>
        <taxon>Oscillospiraceae</taxon>
        <taxon>Thermoclostridium</taxon>
    </lineage>
</organism>
<keyword evidence="4" id="KW-1185">Reference proteome</keyword>
<dbReference type="GO" id="GO:0032259">
    <property type="term" value="P:methylation"/>
    <property type="evidence" value="ECO:0007669"/>
    <property type="project" value="UniProtKB-KW"/>
</dbReference>
<accession>A0A1M6BM95</accession>
<reference evidence="3 4" key="1">
    <citation type="submission" date="2016-11" db="EMBL/GenBank/DDBJ databases">
        <authorList>
            <person name="Varghese N."/>
            <person name="Submissions S."/>
        </authorList>
    </citation>
    <scope>NUCLEOTIDE SEQUENCE [LARGE SCALE GENOMIC DNA]</scope>
    <source>
        <strain evidence="3 4">DSM 19027</strain>
    </source>
</reference>
<evidence type="ECO:0000256" key="1">
    <source>
        <dbReference type="ARBA" id="ARBA00022679"/>
    </source>
</evidence>
<keyword evidence="3" id="KW-0489">Methyltransferase</keyword>
<dbReference type="InterPro" id="IPR029063">
    <property type="entry name" value="SAM-dependent_MTases_sf"/>
</dbReference>
<sequence>MYQGFAEVYDRLTQDIAYEKWADFLESAFLKFGEKPRLVLELACGTGSLAIEMAKRGYDMIGLDLSVDMLSRAMEKSREQGLDILFINQDMRDFELYGTVDAVVCMLDSINYITDKSDLERVFQLVHLYLNPGGLFIFDINSEYKLSRLLAGNVFYELDDDISWIWHNTYDPAQKLCTFELTFFAKTRGDLYRRFEETHIERAYSDEEITDALSRANLKLLDRFGGLGFDPPVPEQERVFYITRKESPCSRI</sequence>
<dbReference type="RefSeq" id="WP_149677607.1">
    <property type="nucleotide sequence ID" value="NZ_DAONMB010000104.1"/>
</dbReference>
<dbReference type="PANTHER" id="PTHR43861">
    <property type="entry name" value="TRANS-ACONITATE 2-METHYLTRANSFERASE-RELATED"/>
    <property type="match status" value="1"/>
</dbReference>
<protein>
    <submittedName>
        <fullName evidence="3">Methyltransferase domain-containing protein</fullName>
    </submittedName>
</protein>
<dbReference type="Gene3D" id="3.40.50.150">
    <property type="entry name" value="Vaccinia Virus protein VP39"/>
    <property type="match status" value="1"/>
</dbReference>
<dbReference type="CDD" id="cd02440">
    <property type="entry name" value="AdoMet_MTases"/>
    <property type="match status" value="1"/>
</dbReference>
<dbReference type="OrthoDB" id="9811589at2"/>
<feature type="domain" description="Methyltransferase" evidence="2">
    <location>
        <begin position="39"/>
        <end position="134"/>
    </location>
</feature>
<dbReference type="AlphaFoldDB" id="A0A1M6BM95"/>
<gene>
    <name evidence="3" type="ORF">SAMN05444373_100361</name>
</gene>
<evidence type="ECO:0000313" key="4">
    <source>
        <dbReference type="Proteomes" id="UP000324781"/>
    </source>
</evidence>
<keyword evidence="1 3" id="KW-0808">Transferase</keyword>
<proteinExistence type="predicted"/>
<name>A0A1M6BM95_9FIRM</name>
<dbReference type="SUPFAM" id="SSF53335">
    <property type="entry name" value="S-adenosyl-L-methionine-dependent methyltransferases"/>
    <property type="match status" value="1"/>
</dbReference>
<dbReference type="Gene3D" id="2.20.25.110">
    <property type="entry name" value="S-adenosyl-L-methionine-dependent methyltransferases"/>
    <property type="match status" value="1"/>
</dbReference>
<dbReference type="GO" id="GO:0008168">
    <property type="term" value="F:methyltransferase activity"/>
    <property type="evidence" value="ECO:0007669"/>
    <property type="project" value="UniProtKB-KW"/>
</dbReference>
<dbReference type="Pfam" id="PF13649">
    <property type="entry name" value="Methyltransf_25"/>
    <property type="match status" value="1"/>
</dbReference>
<dbReference type="InterPro" id="IPR041698">
    <property type="entry name" value="Methyltransf_25"/>
</dbReference>
<dbReference type="EMBL" id="FQZP01000003">
    <property type="protein sequence ID" value="SHI49930.1"/>
    <property type="molecule type" value="Genomic_DNA"/>
</dbReference>
<evidence type="ECO:0000313" key="3">
    <source>
        <dbReference type="EMBL" id="SHI49930.1"/>
    </source>
</evidence>
<dbReference type="Proteomes" id="UP000324781">
    <property type="component" value="Unassembled WGS sequence"/>
</dbReference>